<evidence type="ECO:0000313" key="6">
    <source>
        <dbReference type="EMBL" id="TFZ01240.1"/>
    </source>
</evidence>
<dbReference type="InterPro" id="IPR036390">
    <property type="entry name" value="WH_DNA-bd_sf"/>
</dbReference>
<dbReference type="Proteomes" id="UP000297564">
    <property type="component" value="Unassembled WGS sequence"/>
</dbReference>
<dbReference type="InterPro" id="IPR058163">
    <property type="entry name" value="LysR-type_TF_proteobact-type"/>
</dbReference>
<dbReference type="SUPFAM" id="SSF53850">
    <property type="entry name" value="Periplasmic binding protein-like II"/>
    <property type="match status" value="1"/>
</dbReference>
<dbReference type="Gene3D" id="3.40.190.290">
    <property type="match status" value="1"/>
</dbReference>
<keyword evidence="2" id="KW-0805">Transcription regulation</keyword>
<keyword evidence="4" id="KW-0804">Transcription</keyword>
<dbReference type="InterPro" id="IPR000847">
    <property type="entry name" value="LysR_HTH_N"/>
</dbReference>
<dbReference type="EMBL" id="SMLL01000003">
    <property type="protein sequence ID" value="TFZ01240.1"/>
    <property type="molecule type" value="Genomic_DNA"/>
</dbReference>
<dbReference type="SUPFAM" id="SSF46785">
    <property type="entry name" value="Winged helix' DNA-binding domain"/>
    <property type="match status" value="1"/>
</dbReference>
<evidence type="ECO:0000256" key="3">
    <source>
        <dbReference type="ARBA" id="ARBA00023125"/>
    </source>
</evidence>
<protein>
    <submittedName>
        <fullName evidence="6">LysR family transcriptional regulator</fullName>
    </submittedName>
</protein>
<dbReference type="InterPro" id="IPR036388">
    <property type="entry name" value="WH-like_DNA-bd_sf"/>
</dbReference>
<dbReference type="CDD" id="cd08422">
    <property type="entry name" value="PBP2_CrgA_like"/>
    <property type="match status" value="1"/>
</dbReference>
<dbReference type="GO" id="GO:0043565">
    <property type="term" value="F:sequence-specific DNA binding"/>
    <property type="evidence" value="ECO:0007669"/>
    <property type="project" value="TreeGrafter"/>
</dbReference>
<sequence length="298" mass="32259">MDTLDNLRAFALTARAGSFSAAARQLDVATSVVTKRIGQLEHRVKARLFNRSTRGLQLTEEGRQHLAAVERLLGEAEGLLSAMGQAPARLQGRLRIKVPSTFSALVLGDLLLRFQKKHPELALEVAAFDRPVNPLEEGYDLALTMSPLSYAAVAEHPLAALERVIVAAPRYLRKRGTPRHPRDLLGHDILNYQPMGNAWSFEGPEGTVSVELSPRLASNDGQLLLRGAIEGLGITALSGFLPASATAEGLLQPLLPAWRAPVFTLKALVPQTRADSRAVAALVSWLRSELPVRLTQGA</sequence>
<dbReference type="Pfam" id="PF03466">
    <property type="entry name" value="LysR_substrate"/>
    <property type="match status" value="1"/>
</dbReference>
<dbReference type="PANTHER" id="PTHR30537">
    <property type="entry name" value="HTH-TYPE TRANSCRIPTIONAL REGULATOR"/>
    <property type="match status" value="1"/>
</dbReference>
<dbReference type="FunFam" id="1.10.10.10:FF:000001">
    <property type="entry name" value="LysR family transcriptional regulator"/>
    <property type="match status" value="1"/>
</dbReference>
<evidence type="ECO:0000259" key="5">
    <source>
        <dbReference type="PROSITE" id="PS50931"/>
    </source>
</evidence>
<dbReference type="Pfam" id="PF00126">
    <property type="entry name" value="HTH_1"/>
    <property type="match status" value="1"/>
</dbReference>
<organism evidence="6 7">
    <name type="scientific">Ramlibacter rhizophilus</name>
    <dbReference type="NCBI Taxonomy" id="1781167"/>
    <lineage>
        <taxon>Bacteria</taxon>
        <taxon>Pseudomonadati</taxon>
        <taxon>Pseudomonadota</taxon>
        <taxon>Betaproteobacteria</taxon>
        <taxon>Burkholderiales</taxon>
        <taxon>Comamonadaceae</taxon>
        <taxon>Ramlibacter</taxon>
    </lineage>
</organism>
<keyword evidence="7" id="KW-1185">Reference proteome</keyword>
<comment type="similarity">
    <text evidence="1">Belongs to the LysR transcriptional regulatory family.</text>
</comment>
<reference evidence="6 7" key="1">
    <citation type="submission" date="2019-03" db="EMBL/GenBank/DDBJ databases">
        <title>Ramlibacter rhizophilus CCTCC AB2015357, whole genome shotgun sequence.</title>
        <authorList>
            <person name="Zhang X."/>
            <person name="Feng G."/>
            <person name="Zhu H."/>
        </authorList>
    </citation>
    <scope>NUCLEOTIDE SEQUENCE [LARGE SCALE GENOMIC DNA]</scope>
    <source>
        <strain evidence="6 7">CCTCC AB2015357</strain>
    </source>
</reference>
<dbReference type="InterPro" id="IPR005119">
    <property type="entry name" value="LysR_subst-bd"/>
</dbReference>
<dbReference type="OrthoDB" id="8885940at2"/>
<dbReference type="PANTHER" id="PTHR30537:SF35">
    <property type="entry name" value="TRANSCRIPTIONAL REGULATORY PROTEIN"/>
    <property type="match status" value="1"/>
</dbReference>
<keyword evidence="3" id="KW-0238">DNA-binding</keyword>
<dbReference type="PROSITE" id="PS50931">
    <property type="entry name" value="HTH_LYSR"/>
    <property type="match status" value="1"/>
</dbReference>
<evidence type="ECO:0000256" key="2">
    <source>
        <dbReference type="ARBA" id="ARBA00023015"/>
    </source>
</evidence>
<dbReference type="AlphaFoldDB" id="A0A4Z0BS37"/>
<evidence type="ECO:0000256" key="1">
    <source>
        <dbReference type="ARBA" id="ARBA00009437"/>
    </source>
</evidence>
<dbReference type="RefSeq" id="WP_135284538.1">
    <property type="nucleotide sequence ID" value="NZ_SMLL01000003.1"/>
</dbReference>
<evidence type="ECO:0000256" key="4">
    <source>
        <dbReference type="ARBA" id="ARBA00023163"/>
    </source>
</evidence>
<gene>
    <name evidence="6" type="ORF">EZ242_07610</name>
</gene>
<dbReference type="GO" id="GO:0003700">
    <property type="term" value="F:DNA-binding transcription factor activity"/>
    <property type="evidence" value="ECO:0007669"/>
    <property type="project" value="InterPro"/>
</dbReference>
<dbReference type="Gene3D" id="1.10.10.10">
    <property type="entry name" value="Winged helix-like DNA-binding domain superfamily/Winged helix DNA-binding domain"/>
    <property type="match status" value="1"/>
</dbReference>
<feature type="domain" description="HTH lysR-type" evidence="5">
    <location>
        <begin position="1"/>
        <end position="59"/>
    </location>
</feature>
<evidence type="ECO:0000313" key="7">
    <source>
        <dbReference type="Proteomes" id="UP000297564"/>
    </source>
</evidence>
<accession>A0A4Z0BS37</accession>
<proteinExistence type="inferred from homology"/>
<dbReference type="GO" id="GO:0006351">
    <property type="term" value="P:DNA-templated transcription"/>
    <property type="evidence" value="ECO:0007669"/>
    <property type="project" value="TreeGrafter"/>
</dbReference>
<comment type="caution">
    <text evidence="6">The sequence shown here is derived from an EMBL/GenBank/DDBJ whole genome shotgun (WGS) entry which is preliminary data.</text>
</comment>
<name>A0A4Z0BS37_9BURK</name>